<comment type="similarity">
    <text evidence="1">Belongs to the TolB family.</text>
</comment>
<dbReference type="Gene3D" id="2.120.10.30">
    <property type="entry name" value="TolB, C-terminal domain"/>
    <property type="match status" value="1"/>
</dbReference>
<protein>
    <submittedName>
        <fullName evidence="2">TolB protein</fullName>
    </submittedName>
</protein>
<evidence type="ECO:0000313" key="3">
    <source>
        <dbReference type="Proteomes" id="UP000076023"/>
    </source>
</evidence>
<dbReference type="PANTHER" id="PTHR36842:SF1">
    <property type="entry name" value="PROTEIN TOLB"/>
    <property type="match status" value="1"/>
</dbReference>
<proteinExistence type="inferred from homology"/>
<dbReference type="SUPFAM" id="SSF69304">
    <property type="entry name" value="Tricorn protease N-terminal domain"/>
    <property type="match status" value="1"/>
</dbReference>
<comment type="caution">
    <text evidence="2">The sequence shown here is derived from an EMBL/GenBank/DDBJ whole genome shotgun (WGS) entry which is preliminary data.</text>
</comment>
<dbReference type="Proteomes" id="UP000076023">
    <property type="component" value="Unassembled WGS sequence"/>
</dbReference>
<dbReference type="STRING" id="690879.TSACC_339"/>
<dbReference type="AlphaFoldDB" id="A0A146GBJ1"/>
<gene>
    <name evidence="2" type="ORF">TSACC_339</name>
</gene>
<dbReference type="EMBL" id="BDCO01000003">
    <property type="protein sequence ID" value="GAT34979.1"/>
    <property type="molecule type" value="Genomic_DNA"/>
</dbReference>
<name>A0A146GBJ1_TERSA</name>
<dbReference type="RefSeq" id="WP_075080841.1">
    <property type="nucleotide sequence ID" value="NZ_BDCO01000003.1"/>
</dbReference>
<dbReference type="InParanoid" id="A0A146GBJ1"/>
<dbReference type="Pfam" id="PF07676">
    <property type="entry name" value="PD40"/>
    <property type="match status" value="2"/>
</dbReference>
<dbReference type="InterPro" id="IPR011659">
    <property type="entry name" value="WD40"/>
</dbReference>
<keyword evidence="3" id="KW-1185">Reference proteome</keyword>
<dbReference type="InterPro" id="IPR011042">
    <property type="entry name" value="6-blade_b-propeller_TolB-like"/>
</dbReference>
<dbReference type="PANTHER" id="PTHR36842">
    <property type="entry name" value="PROTEIN TOLB HOMOLOG"/>
    <property type="match status" value="1"/>
</dbReference>
<evidence type="ECO:0000256" key="1">
    <source>
        <dbReference type="ARBA" id="ARBA00009820"/>
    </source>
</evidence>
<reference evidence="3" key="1">
    <citation type="journal article" date="2017" name="Genome Announc.">
        <title>Draft Genome Sequence of Terrimicrobium sacchariphilum NM-5T, a Facultative Anaerobic Soil Bacterium of the Class Spartobacteria.</title>
        <authorList>
            <person name="Qiu Y.L."/>
            <person name="Tourlousse D.M."/>
            <person name="Matsuura N."/>
            <person name="Ohashi A."/>
            <person name="Sekiguchi Y."/>
        </authorList>
    </citation>
    <scope>NUCLEOTIDE SEQUENCE [LARGE SCALE GENOMIC DNA]</scope>
    <source>
        <strain evidence="3">NM-5</strain>
    </source>
</reference>
<sequence length="285" mass="30429">MRTVLLSLAAFLAVVTISPAQIAYESLGWIYLHAEGGNPKKLVQGVYPAFSPDGQAIAYNTQDEDGARHIAIYDLASGKSPVPNIPGDNSYGPSWSPDGKKLAFHIFNNDRWDIGIIGADGSGFFRLPVGKEVWSPSWAPDGQSLYAHDMDTIYQISLAGKALKTWPVSLFGPGASMSSGSSLAVSPDGKSLLVEVDGDEDVKIKDWDGPPSALWTMDLQTGARQRIGSRSLLAWSGCWESANSIICNGATEKKPQPAIYRITLPDGAFSLVLPIGGQPSVVPAR</sequence>
<organism evidence="2 3">
    <name type="scientific">Terrimicrobium sacchariphilum</name>
    <dbReference type="NCBI Taxonomy" id="690879"/>
    <lineage>
        <taxon>Bacteria</taxon>
        <taxon>Pseudomonadati</taxon>
        <taxon>Verrucomicrobiota</taxon>
        <taxon>Terrimicrobiia</taxon>
        <taxon>Terrimicrobiales</taxon>
        <taxon>Terrimicrobiaceae</taxon>
        <taxon>Terrimicrobium</taxon>
    </lineage>
</organism>
<evidence type="ECO:0000313" key="2">
    <source>
        <dbReference type="EMBL" id="GAT34979.1"/>
    </source>
</evidence>
<accession>A0A146GBJ1</accession>